<dbReference type="EMBL" id="QTSX02007330">
    <property type="protein sequence ID" value="KAJ9048748.1"/>
    <property type="molecule type" value="Genomic_DNA"/>
</dbReference>
<reference evidence="1" key="1">
    <citation type="submission" date="2022-04" db="EMBL/GenBank/DDBJ databases">
        <title>Genome of the entomopathogenic fungus Entomophthora muscae.</title>
        <authorList>
            <person name="Elya C."/>
            <person name="Lovett B.R."/>
            <person name="Lee E."/>
            <person name="Macias A.M."/>
            <person name="Hajek A.E."/>
            <person name="De Bivort B.L."/>
            <person name="Kasson M.T."/>
            <person name="De Fine Licht H.H."/>
            <person name="Stajich J.E."/>
        </authorList>
    </citation>
    <scope>NUCLEOTIDE SEQUENCE</scope>
    <source>
        <strain evidence="1">Berkeley</strain>
    </source>
</reference>
<proteinExistence type="predicted"/>
<accession>A0ACC2RF85</accession>
<evidence type="ECO:0000313" key="1">
    <source>
        <dbReference type="EMBL" id="KAJ9048748.1"/>
    </source>
</evidence>
<organism evidence="1 2">
    <name type="scientific">Entomophthora muscae</name>
    <dbReference type="NCBI Taxonomy" id="34485"/>
    <lineage>
        <taxon>Eukaryota</taxon>
        <taxon>Fungi</taxon>
        <taxon>Fungi incertae sedis</taxon>
        <taxon>Zoopagomycota</taxon>
        <taxon>Entomophthoromycotina</taxon>
        <taxon>Entomophthoromycetes</taxon>
        <taxon>Entomophthorales</taxon>
        <taxon>Entomophthoraceae</taxon>
        <taxon>Entomophthora</taxon>
    </lineage>
</organism>
<sequence length="200" mass="22353">MAKAAKTKSRTKPSARTKVAKRHMATRTRATQPSYPDKIEISAKGGCYFFDLDPFIKWEDAPEITYVGNKVLFAVLCEVMKTPAGFKEAKIKEGNTFHWKFNEAAAHRYSKAQLDSFKWKGKSLGLEDKAKACAVVSEVIRCWLDTSEIQQGVPGWRATDRKDVRLRRAVTECMTGLNKQDPDVPILMGVTGNLIKVPSG</sequence>
<dbReference type="Proteomes" id="UP001165960">
    <property type="component" value="Unassembled WGS sequence"/>
</dbReference>
<protein>
    <submittedName>
        <fullName evidence="1">Uncharacterized protein</fullName>
    </submittedName>
</protein>
<comment type="caution">
    <text evidence="1">The sequence shown here is derived from an EMBL/GenBank/DDBJ whole genome shotgun (WGS) entry which is preliminary data.</text>
</comment>
<keyword evidence="2" id="KW-1185">Reference proteome</keyword>
<name>A0ACC2RF85_9FUNG</name>
<gene>
    <name evidence="1" type="ORF">DSO57_1031702</name>
</gene>
<evidence type="ECO:0000313" key="2">
    <source>
        <dbReference type="Proteomes" id="UP001165960"/>
    </source>
</evidence>